<evidence type="ECO:0000259" key="4">
    <source>
        <dbReference type="Pfam" id="PF00085"/>
    </source>
</evidence>
<dbReference type="PROSITE" id="PS00194">
    <property type="entry name" value="THIOREDOXIN_1"/>
    <property type="match status" value="1"/>
</dbReference>
<feature type="region of interest" description="Disordered" evidence="3">
    <location>
        <begin position="164"/>
        <end position="187"/>
    </location>
</feature>
<comment type="similarity">
    <text evidence="1">Belongs to the thioredoxin family.</text>
</comment>
<comment type="caution">
    <text evidence="5">The sequence shown here is derived from an EMBL/GenBank/DDBJ whole genome shotgun (WGS) entry which is preliminary data.</text>
</comment>
<dbReference type="Proteomes" id="UP000811609">
    <property type="component" value="Chromosome 4"/>
</dbReference>
<feature type="domain" description="Thioredoxin" evidence="4">
    <location>
        <begin position="87"/>
        <end position="119"/>
    </location>
</feature>
<dbReference type="AlphaFoldDB" id="A0A8T1QVW4"/>
<dbReference type="Pfam" id="PF00085">
    <property type="entry name" value="Thioredoxin"/>
    <property type="match status" value="1"/>
</dbReference>
<evidence type="ECO:0000313" key="6">
    <source>
        <dbReference type="Proteomes" id="UP000811609"/>
    </source>
</evidence>
<accession>A0A8T1QVW4</accession>
<sequence length="187" mass="20750">LRFSSSLLTSFASSLNSLRPGLLSIQNSDKRGYPLFYSSAGDLARFDFRPRKQQVSFKVHATVADTDQPKWWEKNAPNMVDIHSTQELLSALSQAGDRLVIVEFYGTWCASCRALFPKVLPYFHFFRGADGQLESFSCSLAKFQKIKDAIITHNTDRCSIGPPKGVGDLKLEPSLAPKDRAAESTSA</sequence>
<evidence type="ECO:0000256" key="1">
    <source>
        <dbReference type="ARBA" id="ARBA00008987"/>
    </source>
</evidence>
<reference evidence="5" key="1">
    <citation type="submission" date="2020-12" db="EMBL/GenBank/DDBJ databases">
        <title>WGS assembly of Carya illinoinensis cv. Pawnee.</title>
        <authorList>
            <person name="Platts A."/>
            <person name="Shu S."/>
            <person name="Wright S."/>
            <person name="Barry K."/>
            <person name="Edger P."/>
            <person name="Pires J.C."/>
            <person name="Schmutz J."/>
        </authorList>
    </citation>
    <scope>NUCLEOTIDE SEQUENCE</scope>
    <source>
        <tissue evidence="5">Leaf</tissue>
    </source>
</reference>
<dbReference type="InterPro" id="IPR013766">
    <property type="entry name" value="Thioredoxin_domain"/>
</dbReference>
<protein>
    <recommendedName>
        <fullName evidence="4">Thioredoxin domain-containing protein</fullName>
    </recommendedName>
</protein>
<dbReference type="EMBL" id="CM031812">
    <property type="protein sequence ID" value="KAG6658283.1"/>
    <property type="molecule type" value="Genomic_DNA"/>
</dbReference>
<organism evidence="5 6">
    <name type="scientific">Carya illinoinensis</name>
    <name type="common">Pecan</name>
    <dbReference type="NCBI Taxonomy" id="32201"/>
    <lineage>
        <taxon>Eukaryota</taxon>
        <taxon>Viridiplantae</taxon>
        <taxon>Streptophyta</taxon>
        <taxon>Embryophyta</taxon>
        <taxon>Tracheophyta</taxon>
        <taxon>Spermatophyta</taxon>
        <taxon>Magnoliopsida</taxon>
        <taxon>eudicotyledons</taxon>
        <taxon>Gunneridae</taxon>
        <taxon>Pentapetalae</taxon>
        <taxon>rosids</taxon>
        <taxon>fabids</taxon>
        <taxon>Fagales</taxon>
        <taxon>Juglandaceae</taxon>
        <taxon>Carya</taxon>
    </lineage>
</organism>
<proteinExistence type="inferred from homology"/>
<evidence type="ECO:0000313" key="5">
    <source>
        <dbReference type="EMBL" id="KAG6658283.1"/>
    </source>
</evidence>
<keyword evidence="2" id="KW-0676">Redox-active center</keyword>
<feature type="compositionally biased region" description="Basic and acidic residues" evidence="3">
    <location>
        <begin position="167"/>
        <end position="187"/>
    </location>
</feature>
<dbReference type="InterPro" id="IPR017937">
    <property type="entry name" value="Thioredoxin_CS"/>
</dbReference>
<name>A0A8T1QVW4_CARIL</name>
<dbReference type="GO" id="GO:0045454">
    <property type="term" value="P:cell redox homeostasis"/>
    <property type="evidence" value="ECO:0007669"/>
    <property type="project" value="TreeGrafter"/>
</dbReference>
<keyword evidence="6" id="KW-1185">Reference proteome</keyword>
<dbReference type="PANTHER" id="PTHR43601">
    <property type="entry name" value="THIOREDOXIN, MITOCHONDRIAL"/>
    <property type="match status" value="1"/>
</dbReference>
<gene>
    <name evidence="5" type="ORF">CIPAW_04G149800</name>
</gene>
<feature type="non-terminal residue" evidence="5">
    <location>
        <position position="1"/>
    </location>
</feature>
<dbReference type="GO" id="GO:0009507">
    <property type="term" value="C:chloroplast"/>
    <property type="evidence" value="ECO:0007669"/>
    <property type="project" value="TreeGrafter"/>
</dbReference>
<dbReference type="PANTHER" id="PTHR43601:SF32">
    <property type="entry name" value="THIOREDOXIN-LIKE 2-2, CHLOROPLASTIC"/>
    <property type="match status" value="1"/>
</dbReference>
<evidence type="ECO:0000256" key="3">
    <source>
        <dbReference type="SAM" id="MobiDB-lite"/>
    </source>
</evidence>
<evidence type="ECO:0000256" key="2">
    <source>
        <dbReference type="ARBA" id="ARBA00023284"/>
    </source>
</evidence>
<dbReference type="CDD" id="cd02947">
    <property type="entry name" value="TRX_family"/>
    <property type="match status" value="1"/>
</dbReference>